<feature type="chain" id="PRO_5024335156" evidence="1">
    <location>
        <begin position="22"/>
        <end position="181"/>
    </location>
</feature>
<gene>
    <name evidence="2" type="ORF">BD809_102115</name>
</gene>
<evidence type="ECO:0000256" key="1">
    <source>
        <dbReference type="SAM" id="SignalP"/>
    </source>
</evidence>
<dbReference type="AlphaFoldDB" id="A0A5S5CC40"/>
<proteinExistence type="predicted"/>
<organism evidence="2 3">
    <name type="scientific">Aquimarina intermedia</name>
    <dbReference type="NCBI Taxonomy" id="350814"/>
    <lineage>
        <taxon>Bacteria</taxon>
        <taxon>Pseudomonadati</taxon>
        <taxon>Bacteroidota</taxon>
        <taxon>Flavobacteriia</taxon>
        <taxon>Flavobacteriales</taxon>
        <taxon>Flavobacteriaceae</taxon>
        <taxon>Aquimarina</taxon>
    </lineage>
</organism>
<dbReference type="EMBL" id="VNHU01000002">
    <property type="protein sequence ID" value="TYP75906.1"/>
    <property type="molecule type" value="Genomic_DNA"/>
</dbReference>
<evidence type="ECO:0000313" key="2">
    <source>
        <dbReference type="EMBL" id="TYP75906.1"/>
    </source>
</evidence>
<keyword evidence="3" id="KW-1185">Reference proteome</keyword>
<dbReference type="RefSeq" id="WP_148781529.1">
    <property type="nucleotide sequence ID" value="NZ_VNHU01000002.1"/>
</dbReference>
<feature type="signal peptide" evidence="1">
    <location>
        <begin position="1"/>
        <end position="21"/>
    </location>
</feature>
<evidence type="ECO:0000313" key="3">
    <source>
        <dbReference type="Proteomes" id="UP000324376"/>
    </source>
</evidence>
<reference evidence="2 3" key="1">
    <citation type="submission" date="2019-07" db="EMBL/GenBank/DDBJ databases">
        <title>Genomic Encyclopedia of Archaeal and Bacterial Type Strains, Phase II (KMG-II): from individual species to whole genera.</title>
        <authorList>
            <person name="Goeker M."/>
        </authorList>
    </citation>
    <scope>NUCLEOTIDE SEQUENCE [LARGE SCALE GENOMIC DNA]</scope>
    <source>
        <strain evidence="2 3">DSM 17527</strain>
    </source>
</reference>
<name>A0A5S5CC40_9FLAO</name>
<dbReference type="PROSITE" id="PS51257">
    <property type="entry name" value="PROKAR_LIPOPROTEIN"/>
    <property type="match status" value="1"/>
</dbReference>
<dbReference type="Proteomes" id="UP000324376">
    <property type="component" value="Unassembled WGS sequence"/>
</dbReference>
<comment type="caution">
    <text evidence="2">The sequence shown here is derived from an EMBL/GenBank/DDBJ whole genome shotgun (WGS) entry which is preliminary data.</text>
</comment>
<sequence>MKKSTYLITLFLALTFISCSKDDGDSASEPESSASLIAGDWDLTNFEIADGKSTLSVQGQTSVTDYSSTGKNFASVITFSENPNTLVSSGSFDTVIEMSVDGVTTFTQVVPGEDYLVTGTWKLEGDELTITNEALEQTDIANVLTLDTTTLIFEINLNRTLQVSGFPFELEGTAVYTLKRK</sequence>
<keyword evidence="1" id="KW-0732">Signal</keyword>
<dbReference type="OrthoDB" id="1177908at2"/>
<accession>A0A5S5CC40</accession>
<protein>
    <submittedName>
        <fullName evidence="2">Uncharacterized protein</fullName>
    </submittedName>
</protein>